<evidence type="ECO:0000259" key="5">
    <source>
        <dbReference type="SMART" id="SM00993"/>
    </source>
</evidence>
<dbReference type="GO" id="GO:0031011">
    <property type="term" value="C:Ino80 complex"/>
    <property type="evidence" value="ECO:0007669"/>
    <property type="project" value="InterPro"/>
</dbReference>
<keyword evidence="2" id="KW-0805">Transcription regulation</keyword>
<evidence type="ECO:0000256" key="3">
    <source>
        <dbReference type="ARBA" id="ARBA00023163"/>
    </source>
</evidence>
<dbReference type="Proteomes" id="UP000785679">
    <property type="component" value="Unassembled WGS sequence"/>
</dbReference>
<evidence type="ECO:0000313" key="7">
    <source>
        <dbReference type="Proteomes" id="UP000785679"/>
    </source>
</evidence>
<accession>A0A8J8NBC3</accession>
<keyword evidence="3" id="KW-0804">Transcription</keyword>
<evidence type="ECO:0000313" key="6">
    <source>
        <dbReference type="EMBL" id="TNV71902.1"/>
    </source>
</evidence>
<dbReference type="OrthoDB" id="49520at2759"/>
<protein>
    <recommendedName>
        <fullName evidence="5">Vps72/YL1 C-terminal domain-containing protein</fullName>
    </recommendedName>
</protein>
<sequence>MTKKGDVISRLLQEKGVDEEILEESFPFKTKEWVELRHKHKRGGVGAKHTKNLKQINANDPNSEQIGSYNSIDGGISVKKPIKYCDFTGFHTQYQDPKTGLRYFNADFFPVVRQIPDSVRDDYLAIRKANIVLR</sequence>
<dbReference type="InterPro" id="IPR013272">
    <property type="entry name" value="Vps72/YL1_C"/>
</dbReference>
<evidence type="ECO:0000256" key="1">
    <source>
        <dbReference type="ARBA" id="ARBA00004123"/>
    </source>
</evidence>
<gene>
    <name evidence="6" type="ORF">FGO68_gene5753</name>
</gene>
<comment type="subcellular location">
    <subcellularLocation>
        <location evidence="1">Nucleus</location>
    </subcellularLocation>
</comment>
<dbReference type="SMART" id="SM00993">
    <property type="entry name" value="YL1_C"/>
    <property type="match status" value="1"/>
</dbReference>
<reference evidence="6" key="1">
    <citation type="submission" date="2019-06" db="EMBL/GenBank/DDBJ databases">
        <authorList>
            <person name="Zheng W."/>
        </authorList>
    </citation>
    <scope>NUCLEOTIDE SEQUENCE</scope>
    <source>
        <strain evidence="6">QDHG01</strain>
    </source>
</reference>
<dbReference type="GO" id="GO:0006338">
    <property type="term" value="P:chromatin remodeling"/>
    <property type="evidence" value="ECO:0007669"/>
    <property type="project" value="InterPro"/>
</dbReference>
<dbReference type="EMBL" id="RRYP01025976">
    <property type="protein sequence ID" value="TNV71902.1"/>
    <property type="molecule type" value="Genomic_DNA"/>
</dbReference>
<comment type="caution">
    <text evidence="6">The sequence shown here is derived from an EMBL/GenBank/DDBJ whole genome shotgun (WGS) entry which is preliminary data.</text>
</comment>
<organism evidence="6 7">
    <name type="scientific">Halteria grandinella</name>
    <dbReference type="NCBI Taxonomy" id="5974"/>
    <lineage>
        <taxon>Eukaryota</taxon>
        <taxon>Sar</taxon>
        <taxon>Alveolata</taxon>
        <taxon>Ciliophora</taxon>
        <taxon>Intramacronucleata</taxon>
        <taxon>Spirotrichea</taxon>
        <taxon>Stichotrichia</taxon>
        <taxon>Sporadotrichida</taxon>
        <taxon>Halteriidae</taxon>
        <taxon>Halteria</taxon>
    </lineage>
</organism>
<dbReference type="PANTHER" id="PTHR31200">
    <property type="entry name" value="INO80 COMPLEX SUBUNIT C"/>
    <property type="match status" value="1"/>
</dbReference>
<evidence type="ECO:0000256" key="4">
    <source>
        <dbReference type="ARBA" id="ARBA00023242"/>
    </source>
</evidence>
<name>A0A8J8NBC3_HALGN</name>
<dbReference type="InterPro" id="IPR029525">
    <property type="entry name" value="INO80C/Ies6"/>
</dbReference>
<dbReference type="Pfam" id="PF08265">
    <property type="entry name" value="YL1_C"/>
    <property type="match status" value="1"/>
</dbReference>
<keyword evidence="4" id="KW-0539">Nucleus</keyword>
<feature type="domain" description="Vps72/YL1 C-terminal" evidence="5">
    <location>
        <begin position="83"/>
        <end position="112"/>
    </location>
</feature>
<dbReference type="AlphaFoldDB" id="A0A8J8NBC3"/>
<proteinExistence type="predicted"/>
<keyword evidence="7" id="KW-1185">Reference proteome</keyword>
<dbReference type="PANTHER" id="PTHR31200:SF1">
    <property type="entry name" value="INO80 COMPLEX SUBUNIT C"/>
    <property type="match status" value="1"/>
</dbReference>
<evidence type="ECO:0000256" key="2">
    <source>
        <dbReference type="ARBA" id="ARBA00023015"/>
    </source>
</evidence>